<evidence type="ECO:0000313" key="2">
    <source>
        <dbReference type="EMBL" id="KAB5534904.1"/>
    </source>
</evidence>
<proteinExistence type="predicted"/>
<feature type="compositionally biased region" description="Basic and acidic residues" evidence="1">
    <location>
        <begin position="145"/>
        <end position="157"/>
    </location>
</feature>
<gene>
    <name evidence="2" type="ORF">DKX38_017990</name>
</gene>
<accession>A0A5N5KWS2</accession>
<sequence>MAPPEPKPTSGGDKNKLLDREVRDMVSVITNRIAGLHSQESSADEDDHGTRIITLAGTNTGATMRSELDDQKPKKLTDGESSGEPDQESGTYVNSNFQALNNSIMFNSHYNTNDPGVHMEISDTFETHGLKPDKHGKKGKKKDKGLKYENYSDHSSSSDHYEMLSIEWLNISPTVNGSHWNGH</sequence>
<keyword evidence="3" id="KW-1185">Reference proteome</keyword>
<evidence type="ECO:0000313" key="3">
    <source>
        <dbReference type="Proteomes" id="UP000326939"/>
    </source>
</evidence>
<evidence type="ECO:0000256" key="1">
    <source>
        <dbReference type="SAM" id="MobiDB-lite"/>
    </source>
</evidence>
<dbReference type="Proteomes" id="UP000326939">
    <property type="component" value="Chromosome 11"/>
</dbReference>
<protein>
    <submittedName>
        <fullName evidence="2">Uncharacterized protein</fullName>
    </submittedName>
</protein>
<feature type="compositionally biased region" description="Basic residues" evidence="1">
    <location>
        <begin position="134"/>
        <end position="144"/>
    </location>
</feature>
<dbReference type="EMBL" id="VDCV01000011">
    <property type="protein sequence ID" value="KAB5534904.1"/>
    <property type="molecule type" value="Genomic_DNA"/>
</dbReference>
<feature type="compositionally biased region" description="Basic and acidic residues" evidence="1">
    <location>
        <begin position="66"/>
        <end position="78"/>
    </location>
</feature>
<name>A0A5N5KWS2_9ROSI</name>
<feature type="compositionally biased region" description="Basic and acidic residues" evidence="1">
    <location>
        <begin position="13"/>
        <end position="24"/>
    </location>
</feature>
<organism evidence="2 3">
    <name type="scientific">Salix brachista</name>
    <dbReference type="NCBI Taxonomy" id="2182728"/>
    <lineage>
        <taxon>Eukaryota</taxon>
        <taxon>Viridiplantae</taxon>
        <taxon>Streptophyta</taxon>
        <taxon>Embryophyta</taxon>
        <taxon>Tracheophyta</taxon>
        <taxon>Spermatophyta</taxon>
        <taxon>Magnoliopsida</taxon>
        <taxon>eudicotyledons</taxon>
        <taxon>Gunneridae</taxon>
        <taxon>Pentapetalae</taxon>
        <taxon>rosids</taxon>
        <taxon>fabids</taxon>
        <taxon>Malpighiales</taxon>
        <taxon>Salicaceae</taxon>
        <taxon>Saliceae</taxon>
        <taxon>Salix</taxon>
    </lineage>
</organism>
<dbReference type="PANTHER" id="PTHR33472:SF28">
    <property type="entry name" value="BROMO AND FHA DOMAIN-CONTAINING PROTEIN DDB_G0267958"/>
    <property type="match status" value="1"/>
</dbReference>
<feature type="region of interest" description="Disordered" evidence="1">
    <location>
        <begin position="127"/>
        <end position="157"/>
    </location>
</feature>
<feature type="region of interest" description="Disordered" evidence="1">
    <location>
        <begin position="1"/>
        <end position="92"/>
    </location>
</feature>
<reference evidence="3" key="1">
    <citation type="journal article" date="2019" name="Gigascience">
        <title>De novo genome assembly of the endangered Acer yangbiense, a plant species with extremely small populations endemic to Yunnan Province, China.</title>
        <authorList>
            <person name="Yang J."/>
            <person name="Wariss H.M."/>
            <person name="Tao L."/>
            <person name="Zhang R."/>
            <person name="Yun Q."/>
            <person name="Hollingsworth P."/>
            <person name="Dao Z."/>
            <person name="Luo G."/>
            <person name="Guo H."/>
            <person name="Ma Y."/>
            <person name="Sun W."/>
        </authorList>
    </citation>
    <scope>NUCLEOTIDE SEQUENCE [LARGE SCALE GENOMIC DNA]</scope>
    <source>
        <strain evidence="3">cv. br00</strain>
    </source>
</reference>
<dbReference type="PANTHER" id="PTHR33472">
    <property type="entry name" value="OS01G0106600 PROTEIN"/>
    <property type="match status" value="1"/>
</dbReference>
<comment type="caution">
    <text evidence="2">The sequence shown here is derived from an EMBL/GenBank/DDBJ whole genome shotgun (WGS) entry which is preliminary data.</text>
</comment>
<dbReference type="AlphaFoldDB" id="A0A5N5KWS2"/>